<reference evidence="6 7" key="1">
    <citation type="submission" date="2018-10" db="EMBL/GenBank/DDBJ databases">
        <title>Thermophilic Lithotrophy and Phototrophy in an Intertidal, Iron-rich, Geothermal Spring.</title>
        <authorList>
            <person name="Ward L.M."/>
            <person name="Idei A."/>
            <person name="Nakagawa M."/>
            <person name="Ueno Y."/>
            <person name="Fischer W."/>
            <person name="Mcglynn S.E."/>
        </authorList>
    </citation>
    <scope>NUCLEOTIDE SEQUENCE [LARGE SCALE GENOMIC DNA]</scope>
    <source>
        <strain evidence="6">J137</strain>
    </source>
</reference>
<keyword evidence="4 5" id="KW-0694">RNA-binding</keyword>
<dbReference type="HAMAP" id="MF_01363">
    <property type="entry name" value="Ribosomal_bL21"/>
    <property type="match status" value="1"/>
</dbReference>
<comment type="similarity">
    <text evidence="1 4 5">Belongs to the bacterial ribosomal protein bL21 family.</text>
</comment>
<organism evidence="6 7">
    <name type="scientific">Candidatus Dojkabacteria bacterium</name>
    <dbReference type="NCBI Taxonomy" id="2099670"/>
    <lineage>
        <taxon>Bacteria</taxon>
        <taxon>Candidatus Dojkabacteria</taxon>
    </lineage>
</organism>
<dbReference type="InterPro" id="IPR001787">
    <property type="entry name" value="Ribosomal_bL21"/>
</dbReference>
<dbReference type="PANTHER" id="PTHR21349">
    <property type="entry name" value="50S RIBOSOMAL PROTEIN L21"/>
    <property type="match status" value="1"/>
</dbReference>
<comment type="caution">
    <text evidence="6">The sequence shown here is derived from an EMBL/GenBank/DDBJ whole genome shotgun (WGS) entry which is preliminary data.</text>
</comment>
<evidence type="ECO:0000256" key="2">
    <source>
        <dbReference type="ARBA" id="ARBA00022980"/>
    </source>
</evidence>
<dbReference type="SUPFAM" id="SSF141091">
    <property type="entry name" value="L21p-like"/>
    <property type="match status" value="1"/>
</dbReference>
<keyword evidence="3 4" id="KW-0687">Ribonucleoprotein</keyword>
<dbReference type="GO" id="GO:0019843">
    <property type="term" value="F:rRNA binding"/>
    <property type="evidence" value="ECO:0007669"/>
    <property type="project" value="UniProtKB-UniRule"/>
</dbReference>
<sequence>MAKVAVIKINSAQYIVEEGKTYEVPKFSAEVGSRFEVPEVLALDIDGKYEVGTPLLNDRKVVLEILEQSKGEKVIQRIYKAKSRYRRIRGHRKQVTKFRVVSIA</sequence>
<evidence type="ECO:0000313" key="6">
    <source>
        <dbReference type="EMBL" id="RMD76770.1"/>
    </source>
</evidence>
<evidence type="ECO:0000256" key="1">
    <source>
        <dbReference type="ARBA" id="ARBA00008563"/>
    </source>
</evidence>
<dbReference type="GO" id="GO:1990904">
    <property type="term" value="C:ribonucleoprotein complex"/>
    <property type="evidence" value="ECO:0007669"/>
    <property type="project" value="UniProtKB-KW"/>
</dbReference>
<dbReference type="Proteomes" id="UP000269410">
    <property type="component" value="Unassembled WGS sequence"/>
</dbReference>
<name>A0A3M0YX70_9BACT</name>
<protein>
    <recommendedName>
        <fullName evidence="4">Large ribosomal subunit protein bL21</fullName>
    </recommendedName>
</protein>
<comment type="function">
    <text evidence="4 5">This protein binds to 23S rRNA in the presence of protein L20.</text>
</comment>
<dbReference type="NCBIfam" id="TIGR00061">
    <property type="entry name" value="L21"/>
    <property type="match status" value="1"/>
</dbReference>
<proteinExistence type="inferred from homology"/>
<dbReference type="InterPro" id="IPR036164">
    <property type="entry name" value="bL21-like_sf"/>
</dbReference>
<dbReference type="PANTHER" id="PTHR21349:SF0">
    <property type="entry name" value="LARGE RIBOSOMAL SUBUNIT PROTEIN BL21M"/>
    <property type="match status" value="1"/>
</dbReference>
<dbReference type="GO" id="GO:0006412">
    <property type="term" value="P:translation"/>
    <property type="evidence" value="ECO:0007669"/>
    <property type="project" value="UniProtKB-UniRule"/>
</dbReference>
<dbReference type="GO" id="GO:0003735">
    <property type="term" value="F:structural constituent of ribosome"/>
    <property type="evidence" value="ECO:0007669"/>
    <property type="project" value="InterPro"/>
</dbReference>
<evidence type="ECO:0000256" key="4">
    <source>
        <dbReference type="HAMAP-Rule" id="MF_01363"/>
    </source>
</evidence>
<evidence type="ECO:0000313" key="7">
    <source>
        <dbReference type="Proteomes" id="UP000269410"/>
    </source>
</evidence>
<dbReference type="AlphaFoldDB" id="A0A3M0YX70"/>
<comment type="subunit">
    <text evidence="4">Part of the 50S ribosomal subunit. Contacts protein L20.</text>
</comment>
<keyword evidence="4 5" id="KW-0699">rRNA-binding</keyword>
<dbReference type="Pfam" id="PF00829">
    <property type="entry name" value="Ribosomal_L21p"/>
    <property type="match status" value="1"/>
</dbReference>
<gene>
    <name evidence="4 6" type="primary">rplU</name>
    <name evidence="6" type="ORF">D6810_03040</name>
</gene>
<dbReference type="EMBL" id="RFKV01000099">
    <property type="protein sequence ID" value="RMD76770.1"/>
    <property type="molecule type" value="Genomic_DNA"/>
</dbReference>
<dbReference type="GO" id="GO:0005840">
    <property type="term" value="C:ribosome"/>
    <property type="evidence" value="ECO:0007669"/>
    <property type="project" value="UniProtKB-KW"/>
</dbReference>
<keyword evidence="2 4" id="KW-0689">Ribosomal protein</keyword>
<dbReference type="GO" id="GO:0005737">
    <property type="term" value="C:cytoplasm"/>
    <property type="evidence" value="ECO:0007669"/>
    <property type="project" value="UniProtKB-ARBA"/>
</dbReference>
<dbReference type="InterPro" id="IPR028909">
    <property type="entry name" value="bL21-like"/>
</dbReference>
<evidence type="ECO:0000256" key="3">
    <source>
        <dbReference type="ARBA" id="ARBA00023274"/>
    </source>
</evidence>
<accession>A0A3M0YX70</accession>
<evidence type="ECO:0000256" key="5">
    <source>
        <dbReference type="RuleBase" id="RU000562"/>
    </source>
</evidence>